<protein>
    <recommendedName>
        <fullName evidence="13">Cytochrome P450</fullName>
    </recommendedName>
</protein>
<dbReference type="InterPro" id="IPR036396">
    <property type="entry name" value="Cyt_P450_sf"/>
</dbReference>
<evidence type="ECO:0000313" key="11">
    <source>
        <dbReference type="EMBL" id="KAJ8452411.1"/>
    </source>
</evidence>
<evidence type="ECO:0000313" key="12">
    <source>
        <dbReference type="Proteomes" id="UP001153076"/>
    </source>
</evidence>
<comment type="similarity">
    <text evidence="2">Belongs to the cytochrome P450 family.</text>
</comment>
<dbReference type="GO" id="GO:0004497">
    <property type="term" value="F:monooxygenase activity"/>
    <property type="evidence" value="ECO:0007669"/>
    <property type="project" value="UniProtKB-KW"/>
</dbReference>
<comment type="caution">
    <text evidence="11">The sequence shown here is derived from an EMBL/GenBank/DDBJ whole genome shotgun (WGS) entry which is preliminary data.</text>
</comment>
<evidence type="ECO:0008006" key="13">
    <source>
        <dbReference type="Google" id="ProtNLM"/>
    </source>
</evidence>
<dbReference type="EMBL" id="JAKOGI010000005">
    <property type="protein sequence ID" value="KAJ8452411.1"/>
    <property type="molecule type" value="Genomic_DNA"/>
</dbReference>
<dbReference type="SUPFAM" id="SSF48264">
    <property type="entry name" value="Cytochrome P450"/>
    <property type="match status" value="1"/>
</dbReference>
<dbReference type="GO" id="GO:0016705">
    <property type="term" value="F:oxidoreductase activity, acting on paired donors, with incorporation or reduction of molecular oxygen"/>
    <property type="evidence" value="ECO:0007669"/>
    <property type="project" value="InterPro"/>
</dbReference>
<evidence type="ECO:0000256" key="10">
    <source>
        <dbReference type="ARBA" id="ARBA00023136"/>
    </source>
</evidence>
<evidence type="ECO:0000256" key="5">
    <source>
        <dbReference type="ARBA" id="ARBA00022723"/>
    </source>
</evidence>
<dbReference type="PANTHER" id="PTHR24282:SF255">
    <property type="entry name" value="CYTOCHROME P450 72A11-RELATED"/>
    <property type="match status" value="1"/>
</dbReference>
<dbReference type="OrthoDB" id="1470350at2759"/>
<evidence type="ECO:0000256" key="9">
    <source>
        <dbReference type="ARBA" id="ARBA00023033"/>
    </source>
</evidence>
<keyword evidence="3" id="KW-0349">Heme</keyword>
<dbReference type="PANTHER" id="PTHR24282">
    <property type="entry name" value="CYTOCHROME P450 FAMILY MEMBER"/>
    <property type="match status" value="1"/>
</dbReference>
<evidence type="ECO:0000256" key="3">
    <source>
        <dbReference type="ARBA" id="ARBA00022617"/>
    </source>
</evidence>
<keyword evidence="4" id="KW-0812">Transmembrane</keyword>
<keyword evidence="10" id="KW-0472">Membrane</keyword>
<dbReference type="Pfam" id="PF00067">
    <property type="entry name" value="p450"/>
    <property type="match status" value="1"/>
</dbReference>
<dbReference type="AlphaFoldDB" id="A0A9Q1KX13"/>
<proteinExistence type="inferred from homology"/>
<evidence type="ECO:0000256" key="7">
    <source>
        <dbReference type="ARBA" id="ARBA00023002"/>
    </source>
</evidence>
<dbReference type="InterPro" id="IPR001128">
    <property type="entry name" value="Cyt_P450"/>
</dbReference>
<keyword evidence="7" id="KW-0560">Oxidoreductase</keyword>
<comment type="subcellular location">
    <subcellularLocation>
        <location evidence="1">Membrane</location>
    </subcellularLocation>
</comment>
<name>A0A9Q1KX13_9CARY</name>
<evidence type="ECO:0000256" key="2">
    <source>
        <dbReference type="ARBA" id="ARBA00010617"/>
    </source>
</evidence>
<evidence type="ECO:0000256" key="6">
    <source>
        <dbReference type="ARBA" id="ARBA00022989"/>
    </source>
</evidence>
<evidence type="ECO:0000256" key="4">
    <source>
        <dbReference type="ARBA" id="ARBA00022692"/>
    </source>
</evidence>
<dbReference type="InterPro" id="IPR050665">
    <property type="entry name" value="Cytochrome_P450_Monooxygen"/>
</dbReference>
<dbReference type="GO" id="GO:0016020">
    <property type="term" value="C:membrane"/>
    <property type="evidence" value="ECO:0007669"/>
    <property type="project" value="UniProtKB-SubCell"/>
</dbReference>
<dbReference type="GO" id="GO:0020037">
    <property type="term" value="F:heme binding"/>
    <property type="evidence" value="ECO:0007669"/>
    <property type="project" value="InterPro"/>
</dbReference>
<evidence type="ECO:0000256" key="8">
    <source>
        <dbReference type="ARBA" id="ARBA00023004"/>
    </source>
</evidence>
<evidence type="ECO:0000256" key="1">
    <source>
        <dbReference type="ARBA" id="ARBA00004370"/>
    </source>
</evidence>
<gene>
    <name evidence="11" type="ORF">Cgig2_006216</name>
</gene>
<dbReference type="Gene3D" id="1.20.120.990">
    <property type="entry name" value="Glycosyltransferase family 88, C-terminal domain"/>
    <property type="match status" value="1"/>
</dbReference>
<sequence>MPAFYESCAFGSSYAEGQKIFQLLKEQVGLALSMLQSIYFPGLRYIPTAGNRRFKKINDHIQTLLAAKADLLDILLDWHLKEIQQAAATNNKNQQRRIRLSEVTDDCKLFCLAGEESTSILLQLNQSRRISKDTKLGELSLPAGALVNLQAIYIHRDEDLWGEDAEEFKPGRIWVGKSKATRGNNAFFPFGWGRRICIVEKFALTEAKMAFP</sequence>
<keyword evidence="12" id="KW-1185">Reference proteome</keyword>
<keyword evidence="6" id="KW-1133">Transmembrane helix</keyword>
<keyword evidence="8" id="KW-0408">Iron</keyword>
<keyword evidence="9" id="KW-0503">Monooxygenase</keyword>
<reference evidence="11" key="1">
    <citation type="submission" date="2022-04" db="EMBL/GenBank/DDBJ databases">
        <title>Carnegiea gigantea Genome sequencing and assembly v2.</title>
        <authorList>
            <person name="Copetti D."/>
            <person name="Sanderson M.J."/>
            <person name="Burquez A."/>
            <person name="Wojciechowski M.F."/>
        </authorList>
    </citation>
    <scope>NUCLEOTIDE SEQUENCE</scope>
    <source>
        <strain evidence="11">SGP5-SGP5p</strain>
        <tissue evidence="11">Aerial part</tissue>
    </source>
</reference>
<organism evidence="11 12">
    <name type="scientific">Carnegiea gigantea</name>
    <dbReference type="NCBI Taxonomy" id="171969"/>
    <lineage>
        <taxon>Eukaryota</taxon>
        <taxon>Viridiplantae</taxon>
        <taxon>Streptophyta</taxon>
        <taxon>Embryophyta</taxon>
        <taxon>Tracheophyta</taxon>
        <taxon>Spermatophyta</taxon>
        <taxon>Magnoliopsida</taxon>
        <taxon>eudicotyledons</taxon>
        <taxon>Gunneridae</taxon>
        <taxon>Pentapetalae</taxon>
        <taxon>Caryophyllales</taxon>
        <taxon>Cactineae</taxon>
        <taxon>Cactaceae</taxon>
        <taxon>Cactoideae</taxon>
        <taxon>Echinocereeae</taxon>
        <taxon>Carnegiea</taxon>
    </lineage>
</organism>
<accession>A0A9Q1KX13</accession>
<dbReference type="GO" id="GO:0005506">
    <property type="term" value="F:iron ion binding"/>
    <property type="evidence" value="ECO:0007669"/>
    <property type="project" value="InterPro"/>
</dbReference>
<keyword evidence="5" id="KW-0479">Metal-binding</keyword>
<dbReference type="Proteomes" id="UP001153076">
    <property type="component" value="Unassembled WGS sequence"/>
</dbReference>
<dbReference type="Gene3D" id="1.10.630.10">
    <property type="entry name" value="Cytochrome P450"/>
    <property type="match status" value="1"/>
</dbReference>